<protein>
    <recommendedName>
        <fullName evidence="4">RHIM domain-containing protein</fullName>
    </recommendedName>
</protein>
<evidence type="ECO:0000313" key="3">
    <source>
        <dbReference type="Proteomes" id="UP001519325"/>
    </source>
</evidence>
<sequence>MDVTVVTAAVALAAAGAGAGLTEAAKLAVTDAYAGLKQILASRYPGVDVSGVERRPDSEAKRDSLAEDLTDAGAGADEELGEAAQRLIDTVGEHTPEVFERIGMDLTDLEVGGSFNADRVHGSDIGIRLHGAKIAQDFNASDITAGESPHPR</sequence>
<feature type="compositionally biased region" description="Acidic residues" evidence="1">
    <location>
        <begin position="66"/>
        <end position="77"/>
    </location>
</feature>
<dbReference type="Proteomes" id="UP001519325">
    <property type="component" value="Unassembled WGS sequence"/>
</dbReference>
<name>A0ABS4QIT0_9NOCA</name>
<keyword evidence="3" id="KW-1185">Reference proteome</keyword>
<reference evidence="2 3" key="1">
    <citation type="submission" date="2021-03" db="EMBL/GenBank/DDBJ databases">
        <title>Sequencing the genomes of 1000 actinobacteria strains.</title>
        <authorList>
            <person name="Klenk H.-P."/>
        </authorList>
    </citation>
    <scope>NUCLEOTIDE SEQUENCE [LARGE SCALE GENOMIC DNA]</scope>
    <source>
        <strain evidence="2 3">DSM 45516</strain>
    </source>
</reference>
<dbReference type="EMBL" id="JAGGMR010000001">
    <property type="protein sequence ID" value="MBP2191601.1"/>
    <property type="molecule type" value="Genomic_DNA"/>
</dbReference>
<dbReference type="RefSeq" id="WP_209893456.1">
    <property type="nucleotide sequence ID" value="NZ_JAGGMR010000001.1"/>
</dbReference>
<evidence type="ECO:0000313" key="2">
    <source>
        <dbReference type="EMBL" id="MBP2191601.1"/>
    </source>
</evidence>
<feature type="region of interest" description="Disordered" evidence="1">
    <location>
        <begin position="48"/>
        <end position="77"/>
    </location>
</feature>
<comment type="caution">
    <text evidence="2">The sequence shown here is derived from an EMBL/GenBank/DDBJ whole genome shotgun (WGS) entry which is preliminary data.</text>
</comment>
<feature type="compositionally biased region" description="Basic and acidic residues" evidence="1">
    <location>
        <begin position="51"/>
        <end position="65"/>
    </location>
</feature>
<proteinExistence type="predicted"/>
<gene>
    <name evidence="2" type="ORF">BJ987_004502</name>
</gene>
<evidence type="ECO:0008006" key="4">
    <source>
        <dbReference type="Google" id="ProtNLM"/>
    </source>
</evidence>
<accession>A0ABS4QIT0</accession>
<evidence type="ECO:0000256" key="1">
    <source>
        <dbReference type="SAM" id="MobiDB-lite"/>
    </source>
</evidence>
<organism evidence="2 3">
    <name type="scientific">Nocardia goodfellowii</name>
    <dbReference type="NCBI Taxonomy" id="882446"/>
    <lineage>
        <taxon>Bacteria</taxon>
        <taxon>Bacillati</taxon>
        <taxon>Actinomycetota</taxon>
        <taxon>Actinomycetes</taxon>
        <taxon>Mycobacteriales</taxon>
        <taxon>Nocardiaceae</taxon>
        <taxon>Nocardia</taxon>
    </lineage>
</organism>